<evidence type="ECO:0000313" key="1">
    <source>
        <dbReference type="EMBL" id="KRY04873.1"/>
    </source>
</evidence>
<dbReference type="Proteomes" id="UP000054783">
    <property type="component" value="Unassembled WGS sequence"/>
</dbReference>
<comment type="caution">
    <text evidence="1">The sequence shown here is derived from an EMBL/GenBank/DDBJ whole genome shotgun (WGS) entry which is preliminary data.</text>
</comment>
<reference evidence="1 2" key="1">
    <citation type="submission" date="2015-01" db="EMBL/GenBank/DDBJ databases">
        <title>Evolution of Trichinella species and genotypes.</title>
        <authorList>
            <person name="Korhonen P.K."/>
            <person name="Edoardo P."/>
            <person name="Giuseppe L.R."/>
            <person name="Gasser R.B."/>
        </authorList>
    </citation>
    <scope>NUCLEOTIDE SEQUENCE [LARGE SCALE GENOMIC DNA]</scope>
    <source>
        <strain evidence="1">ISS2496</strain>
    </source>
</reference>
<name>A0A0V0YX93_9BILA</name>
<evidence type="ECO:0000313" key="2">
    <source>
        <dbReference type="Proteomes" id="UP000054783"/>
    </source>
</evidence>
<protein>
    <submittedName>
        <fullName evidence="1">Uncharacterized protein</fullName>
    </submittedName>
</protein>
<proteinExistence type="predicted"/>
<accession>A0A0V0YX93</accession>
<sequence>MNSGAFHTDGALIRQNSAPGIPFSPIKLKRQQFLNTADSRDRKSCNPCQAFKSPSSRITNTVHLYSAD</sequence>
<organism evidence="1 2">
    <name type="scientific">Trichinella patagoniensis</name>
    <dbReference type="NCBI Taxonomy" id="990121"/>
    <lineage>
        <taxon>Eukaryota</taxon>
        <taxon>Metazoa</taxon>
        <taxon>Ecdysozoa</taxon>
        <taxon>Nematoda</taxon>
        <taxon>Enoplea</taxon>
        <taxon>Dorylaimia</taxon>
        <taxon>Trichinellida</taxon>
        <taxon>Trichinellidae</taxon>
        <taxon>Trichinella</taxon>
    </lineage>
</organism>
<gene>
    <name evidence="1" type="ORF">T12_17006</name>
</gene>
<dbReference type="AlphaFoldDB" id="A0A0V0YX93"/>
<keyword evidence="2" id="KW-1185">Reference proteome</keyword>
<dbReference type="EMBL" id="JYDQ01001650">
    <property type="protein sequence ID" value="KRY04873.1"/>
    <property type="molecule type" value="Genomic_DNA"/>
</dbReference>